<dbReference type="AlphaFoldDB" id="D7MHH7"/>
<organism evidence="3">
    <name type="scientific">Arabidopsis lyrata subsp. lyrata</name>
    <name type="common">Lyre-leaved rock-cress</name>
    <dbReference type="NCBI Taxonomy" id="81972"/>
    <lineage>
        <taxon>Eukaryota</taxon>
        <taxon>Viridiplantae</taxon>
        <taxon>Streptophyta</taxon>
        <taxon>Embryophyta</taxon>
        <taxon>Tracheophyta</taxon>
        <taxon>Spermatophyta</taxon>
        <taxon>Magnoliopsida</taxon>
        <taxon>eudicotyledons</taxon>
        <taxon>Gunneridae</taxon>
        <taxon>Pentapetalae</taxon>
        <taxon>rosids</taxon>
        <taxon>malvids</taxon>
        <taxon>Brassicales</taxon>
        <taxon>Brassicaceae</taxon>
        <taxon>Camelineae</taxon>
        <taxon>Arabidopsis</taxon>
    </lineage>
</organism>
<evidence type="ECO:0000313" key="2">
    <source>
        <dbReference type="EMBL" id="EFH44630.1"/>
    </source>
</evidence>
<feature type="chain" id="PRO_5003103679" evidence="1">
    <location>
        <begin position="28"/>
        <end position="171"/>
    </location>
</feature>
<dbReference type="HOGENOM" id="CLU_133473_0_0_1"/>
<sequence length="171" mass="19216">MHRLLFNINTLLMVSFHALMRFRVCQWKLASLFTPSTKGAGLAPLPARLTSSPPRLADFRYSTGLFSIKTRLDLWKHVIVSSARKQMSYHCCCGSLVLSFLFMALLRLYEGTRNKETICMILYAKRSSEFEIVSTPVICGHGVNESGAMVISDSDITVIVKLIKIRSNVPD</sequence>
<dbReference type="EMBL" id="GL348719">
    <property type="protein sequence ID" value="EFH44630.1"/>
    <property type="molecule type" value="Genomic_DNA"/>
</dbReference>
<feature type="signal peptide" evidence="1">
    <location>
        <begin position="1"/>
        <end position="27"/>
    </location>
</feature>
<evidence type="ECO:0000313" key="3">
    <source>
        <dbReference type="Proteomes" id="UP000008694"/>
    </source>
</evidence>
<keyword evidence="1" id="KW-0732">Signal</keyword>
<dbReference type="Proteomes" id="UP000008694">
    <property type="component" value="Unassembled WGS sequence"/>
</dbReference>
<dbReference type="Gramene" id="scaffold_703327.1">
    <property type="protein sequence ID" value="scaffold_703327.1"/>
    <property type="gene ID" value="scaffold_703327.1"/>
</dbReference>
<accession>D7MHH7</accession>
<protein>
    <submittedName>
        <fullName evidence="2">Predicted protein</fullName>
    </submittedName>
</protein>
<name>D7MHH7_ARALL</name>
<reference evidence="3" key="1">
    <citation type="journal article" date="2011" name="Nat. Genet.">
        <title>The Arabidopsis lyrata genome sequence and the basis of rapid genome size change.</title>
        <authorList>
            <person name="Hu T.T."/>
            <person name="Pattyn P."/>
            <person name="Bakker E.G."/>
            <person name="Cao J."/>
            <person name="Cheng J.-F."/>
            <person name="Clark R.M."/>
            <person name="Fahlgren N."/>
            <person name="Fawcett J.A."/>
            <person name="Grimwood J."/>
            <person name="Gundlach H."/>
            <person name="Haberer G."/>
            <person name="Hollister J.D."/>
            <person name="Ossowski S."/>
            <person name="Ottilar R.P."/>
            <person name="Salamov A.A."/>
            <person name="Schneeberger K."/>
            <person name="Spannagl M."/>
            <person name="Wang X."/>
            <person name="Yang L."/>
            <person name="Nasrallah M.E."/>
            <person name="Bergelson J."/>
            <person name="Carrington J.C."/>
            <person name="Gaut B.S."/>
            <person name="Schmutz J."/>
            <person name="Mayer K.F.X."/>
            <person name="Van de Peer Y."/>
            <person name="Grigoriev I.V."/>
            <person name="Nordborg M."/>
            <person name="Weigel D."/>
            <person name="Guo Y.-L."/>
        </authorList>
    </citation>
    <scope>NUCLEOTIDE SEQUENCE [LARGE SCALE GENOMIC DNA]</scope>
    <source>
        <strain evidence="3">cv. MN47</strain>
    </source>
</reference>
<proteinExistence type="predicted"/>
<keyword evidence="3" id="KW-1185">Reference proteome</keyword>
<gene>
    <name evidence="2" type="ORF">ARALYDRAFT_915585</name>
</gene>
<evidence type="ECO:0000256" key="1">
    <source>
        <dbReference type="SAM" id="SignalP"/>
    </source>
</evidence>